<sequence length="79" mass="8650">MATKKSRSARTQLAKVIEVNAASDKGIEEAVRFGLGRVAKTIGDIRGAWISDIKVCTTPDGKITEWRVDMRVSFIVDQG</sequence>
<protein>
    <recommendedName>
        <fullName evidence="3">Dodecin domain-containing protein</fullName>
    </recommendedName>
</protein>
<dbReference type="RefSeq" id="WP_017464154.1">
    <property type="nucleotide sequence ID" value="NZ_CP014841.1"/>
</dbReference>
<evidence type="ECO:0008006" key="3">
    <source>
        <dbReference type="Google" id="ProtNLM"/>
    </source>
</evidence>
<dbReference type="AlphaFoldDB" id="A0A160MYW1"/>
<proteinExistence type="predicted"/>
<dbReference type="Proteomes" id="UP000077255">
    <property type="component" value="Chromosome"/>
</dbReference>
<evidence type="ECO:0000313" key="1">
    <source>
        <dbReference type="EMBL" id="AND68476.1"/>
    </source>
</evidence>
<dbReference type="KEGG" id="dtx:ATSB10_10220"/>
<reference evidence="1 2" key="1">
    <citation type="submission" date="2016-02" db="EMBL/GenBank/DDBJ databases">
        <title>Complete genome sequencing and analysis of ATSB10, Dyella thiooxydans isolated from rhizosphere soil of sunflower (Helianthus annuus L.).</title>
        <authorList>
            <person name="Lee Y."/>
            <person name="Hwangbo K."/>
            <person name="Chung H."/>
            <person name="Yoo J."/>
            <person name="Kim K.Y."/>
            <person name="Sa T.M."/>
            <person name="Um Y."/>
            <person name="Madhaiyan M."/>
        </authorList>
    </citation>
    <scope>NUCLEOTIDE SEQUENCE [LARGE SCALE GENOMIC DNA]</scope>
    <source>
        <strain evidence="1 2">ATSB10</strain>
    </source>
</reference>
<accession>A0A160MYW1</accession>
<evidence type="ECO:0000313" key="2">
    <source>
        <dbReference type="Proteomes" id="UP000077255"/>
    </source>
</evidence>
<gene>
    <name evidence="1" type="ORF">ATSB10_10220</name>
</gene>
<dbReference type="InterPro" id="IPR025543">
    <property type="entry name" value="Dodecin-like"/>
</dbReference>
<organism evidence="1 2">
    <name type="scientific">Dyella thiooxydans</name>
    <dbReference type="NCBI Taxonomy" id="445710"/>
    <lineage>
        <taxon>Bacteria</taxon>
        <taxon>Pseudomonadati</taxon>
        <taxon>Pseudomonadota</taxon>
        <taxon>Gammaproteobacteria</taxon>
        <taxon>Lysobacterales</taxon>
        <taxon>Rhodanobacteraceae</taxon>
        <taxon>Dyella</taxon>
    </lineage>
</organism>
<dbReference type="SUPFAM" id="SSF89807">
    <property type="entry name" value="Dodecin-like"/>
    <property type="match status" value="1"/>
</dbReference>
<dbReference type="EMBL" id="CP014841">
    <property type="protein sequence ID" value="AND68476.1"/>
    <property type="molecule type" value="Genomic_DNA"/>
</dbReference>
<dbReference type="InterPro" id="IPR009923">
    <property type="entry name" value="Dodecin"/>
</dbReference>
<dbReference type="STRING" id="445710.ATSB10_10220"/>
<dbReference type="OrthoDB" id="9805449at2"/>
<dbReference type="Pfam" id="PF07311">
    <property type="entry name" value="Dodecin"/>
    <property type="match status" value="1"/>
</dbReference>
<dbReference type="InterPro" id="IPR036694">
    <property type="entry name" value="Dodecin-like_sf"/>
</dbReference>
<keyword evidence="2" id="KW-1185">Reference proteome</keyword>
<name>A0A160MYW1_9GAMM</name>
<dbReference type="Gene3D" id="3.30.1660.10">
    <property type="entry name" value="Flavin-binding protein dodecin"/>
    <property type="match status" value="1"/>
</dbReference>